<organism evidence="1 2">
    <name type="scientific">Frigoriglobus tundricola</name>
    <dbReference type="NCBI Taxonomy" id="2774151"/>
    <lineage>
        <taxon>Bacteria</taxon>
        <taxon>Pseudomonadati</taxon>
        <taxon>Planctomycetota</taxon>
        <taxon>Planctomycetia</taxon>
        <taxon>Gemmatales</taxon>
        <taxon>Gemmataceae</taxon>
        <taxon>Frigoriglobus</taxon>
    </lineage>
</organism>
<dbReference type="Proteomes" id="UP000503447">
    <property type="component" value="Chromosome"/>
</dbReference>
<evidence type="ECO:0000313" key="1">
    <source>
        <dbReference type="EMBL" id="QJW93729.1"/>
    </source>
</evidence>
<name>A0A6M5YI24_9BACT</name>
<protein>
    <submittedName>
        <fullName evidence="1">Uncharacterized protein</fullName>
    </submittedName>
</protein>
<gene>
    <name evidence="1" type="ORF">FTUN_1240</name>
</gene>
<reference evidence="2" key="1">
    <citation type="submission" date="2020-05" db="EMBL/GenBank/DDBJ databases">
        <title>Frigoriglobus tundricola gen. nov., sp. nov., a psychrotolerant cellulolytic planctomycete of the family Gemmataceae with two divergent copies of 16S rRNA gene.</title>
        <authorList>
            <person name="Kulichevskaya I.S."/>
            <person name="Ivanova A.A."/>
            <person name="Naumoff D.G."/>
            <person name="Beletsky A.V."/>
            <person name="Rijpstra W.I.C."/>
            <person name="Sinninghe Damste J.S."/>
            <person name="Mardanov A.V."/>
            <person name="Ravin N.V."/>
            <person name="Dedysh S.N."/>
        </authorList>
    </citation>
    <scope>NUCLEOTIDE SEQUENCE [LARGE SCALE GENOMIC DNA]</scope>
    <source>
        <strain evidence="2">PL17</strain>
    </source>
</reference>
<accession>A0A6M5YI24</accession>
<dbReference type="KEGG" id="ftj:FTUN_1240"/>
<dbReference type="AlphaFoldDB" id="A0A6M5YI24"/>
<dbReference type="EMBL" id="CP053452">
    <property type="protein sequence ID" value="QJW93729.1"/>
    <property type="molecule type" value="Genomic_DNA"/>
</dbReference>
<evidence type="ECO:0000313" key="2">
    <source>
        <dbReference type="Proteomes" id="UP000503447"/>
    </source>
</evidence>
<proteinExistence type="predicted"/>
<sequence>MIRHISAIWKANTALRMIELSLSDKRTANAALDDLRAVYRESLGKGK</sequence>
<keyword evidence="2" id="KW-1185">Reference proteome</keyword>